<sequence length="512" mass="57675">MMWKKRNRKKDAISNFVSKFTTQDTPISTKTKKNFEILSTAYLANNDDLILLSINQQFGAAYIETIVNDKKIKQILDYLRKTSSNQGQDQLEHLPFHHSKETRFENIVQALTRGSCVLFINHQKEAIVIDIQDIKERALEEPAAEATIKGPREGFNENFKTNISLIRKRIFNHHLKVEKRKIGTVSQTDVVMLYLDGVASEEIVSEVKKRLSRIEVDAVQSSNQIQSFIKDHSYAIVPLVGSSERPDKIAANIMEGKIAIIVDGTPFVLYGPISMFSLLQAPDDYYDSMYIATLLRMVRFGALFASLLLPSLYIALTTFHQEMIPTALALSIAAGREAVPFPALIETLFIEIIFEFLREAGLRLPKAIGNTISIVGALVIGDAAVRAGFVSPFVIIIVSITAISSFIIPNYSLGVSFRILRFAFIFLAATFGFFGMVWGLLVLYLYLTSLRSFGYPYLAPHAPLFPKGLKDTIFRFPLFQQARYPKFTVDQPSLKRFPAKPNPGKKNREKDD</sequence>
<gene>
    <name evidence="7" type="ORF">SAMN05216243_1137</name>
</gene>
<evidence type="ECO:0000313" key="8">
    <source>
        <dbReference type="Proteomes" id="UP000198694"/>
    </source>
</evidence>
<reference evidence="7 8" key="1">
    <citation type="submission" date="2016-10" db="EMBL/GenBank/DDBJ databases">
        <authorList>
            <person name="de Groot N.N."/>
        </authorList>
    </citation>
    <scope>NUCLEOTIDE SEQUENCE [LARGE SCALE GENOMIC DNA]</scope>
    <source>
        <strain evidence="7 8">CGMCC 1.6502</strain>
    </source>
</reference>
<evidence type="ECO:0000256" key="6">
    <source>
        <dbReference type="SAM" id="Phobius"/>
    </source>
</evidence>
<dbReference type="InterPro" id="IPR004995">
    <property type="entry name" value="Spore_Ger"/>
</dbReference>
<evidence type="ECO:0000256" key="3">
    <source>
        <dbReference type="ARBA" id="ARBA00023136"/>
    </source>
</evidence>
<feature type="transmembrane region" description="Helical" evidence="6">
    <location>
        <begin position="364"/>
        <end position="381"/>
    </location>
</feature>
<dbReference type="STRING" id="407036.SAMN05216243_1137"/>
<dbReference type="EMBL" id="FNFL01000001">
    <property type="protein sequence ID" value="SDJ85085.1"/>
    <property type="molecule type" value="Genomic_DNA"/>
</dbReference>
<evidence type="ECO:0000256" key="1">
    <source>
        <dbReference type="ARBA" id="ARBA00004141"/>
    </source>
</evidence>
<protein>
    <submittedName>
        <fullName evidence="7">Spore germination protein KA</fullName>
    </submittedName>
</protein>
<dbReference type="Proteomes" id="UP000198694">
    <property type="component" value="Unassembled WGS sequence"/>
</dbReference>
<keyword evidence="8" id="KW-1185">Reference proteome</keyword>
<proteinExistence type="inferred from homology"/>
<dbReference type="GO" id="GO:0005886">
    <property type="term" value="C:plasma membrane"/>
    <property type="evidence" value="ECO:0007669"/>
    <property type="project" value="UniProtKB-SubCell"/>
</dbReference>
<evidence type="ECO:0000256" key="5">
    <source>
        <dbReference type="SAM" id="MobiDB-lite"/>
    </source>
</evidence>
<organism evidence="7 8">
    <name type="scientific">Sediminibacillus albus</name>
    <dbReference type="NCBI Taxonomy" id="407036"/>
    <lineage>
        <taxon>Bacteria</taxon>
        <taxon>Bacillati</taxon>
        <taxon>Bacillota</taxon>
        <taxon>Bacilli</taxon>
        <taxon>Bacillales</taxon>
        <taxon>Bacillaceae</taxon>
        <taxon>Sediminibacillus</taxon>
    </lineage>
</organism>
<dbReference type="RefSeq" id="WP_093211839.1">
    <property type="nucleotide sequence ID" value="NZ_FNFL01000001.1"/>
</dbReference>
<evidence type="ECO:0000256" key="4">
    <source>
        <dbReference type="PIRNR" id="PIRNR005690"/>
    </source>
</evidence>
<dbReference type="OrthoDB" id="9772630at2"/>
<dbReference type="PANTHER" id="PTHR22550">
    <property type="entry name" value="SPORE GERMINATION PROTEIN"/>
    <property type="match status" value="1"/>
</dbReference>
<keyword evidence="6" id="KW-0812">Transmembrane</keyword>
<dbReference type="PIRSF" id="PIRSF005690">
    <property type="entry name" value="GerBA"/>
    <property type="match status" value="1"/>
</dbReference>
<dbReference type="GO" id="GO:0009847">
    <property type="term" value="P:spore germination"/>
    <property type="evidence" value="ECO:0007669"/>
    <property type="project" value="UniProtKB-UniRule"/>
</dbReference>
<dbReference type="AlphaFoldDB" id="A0A1G8X5J0"/>
<feature type="transmembrane region" description="Helical" evidence="6">
    <location>
        <begin position="420"/>
        <end position="447"/>
    </location>
</feature>
<keyword evidence="3 4" id="KW-0472">Membrane</keyword>
<dbReference type="InterPro" id="IPR050768">
    <property type="entry name" value="UPF0353/GerABKA_families"/>
</dbReference>
<evidence type="ECO:0000256" key="2">
    <source>
        <dbReference type="ARBA" id="ARBA00005278"/>
    </source>
</evidence>
<keyword evidence="6" id="KW-1133">Transmembrane helix</keyword>
<feature type="region of interest" description="Disordered" evidence="5">
    <location>
        <begin position="491"/>
        <end position="512"/>
    </location>
</feature>
<feature type="transmembrane region" description="Helical" evidence="6">
    <location>
        <begin position="387"/>
        <end position="408"/>
    </location>
</feature>
<evidence type="ECO:0000313" key="7">
    <source>
        <dbReference type="EMBL" id="SDJ85085.1"/>
    </source>
</evidence>
<accession>A0A1G8X5J0</accession>
<dbReference type="Pfam" id="PF03323">
    <property type="entry name" value="GerA"/>
    <property type="match status" value="1"/>
</dbReference>
<name>A0A1G8X5J0_9BACI</name>
<feature type="transmembrane region" description="Helical" evidence="6">
    <location>
        <begin position="298"/>
        <end position="319"/>
    </location>
</feature>
<comment type="similarity">
    <text evidence="2 4">Belongs to the GerABKA family.</text>
</comment>
<comment type="subcellular location">
    <subcellularLocation>
        <location evidence="4">Cell membrane</location>
    </subcellularLocation>
    <subcellularLocation>
        <location evidence="1">Membrane</location>
        <topology evidence="1">Multi-pass membrane protein</topology>
    </subcellularLocation>
</comment>
<dbReference type="PANTHER" id="PTHR22550:SF5">
    <property type="entry name" value="LEUCINE ZIPPER PROTEIN 4"/>
    <property type="match status" value="1"/>
</dbReference>